<dbReference type="EMBL" id="JAGGLL010000005">
    <property type="protein sequence ID" value="MBP2021168.1"/>
    <property type="molecule type" value="Genomic_DNA"/>
</dbReference>
<proteinExistence type="predicted"/>
<evidence type="ECO:0000313" key="1">
    <source>
        <dbReference type="EMBL" id="MBP2021168.1"/>
    </source>
</evidence>
<organism evidence="1 2">
    <name type="scientific">Clostridium punense</name>
    <dbReference type="NCBI Taxonomy" id="1054297"/>
    <lineage>
        <taxon>Bacteria</taxon>
        <taxon>Bacillati</taxon>
        <taxon>Bacillota</taxon>
        <taxon>Clostridia</taxon>
        <taxon>Eubacteriales</taxon>
        <taxon>Clostridiaceae</taxon>
        <taxon>Clostridium</taxon>
    </lineage>
</organism>
<reference evidence="1 2" key="1">
    <citation type="submission" date="2021-03" db="EMBL/GenBank/DDBJ databases">
        <title>Genomic Encyclopedia of Type Strains, Phase IV (KMG-IV): sequencing the most valuable type-strain genomes for metagenomic binning, comparative biology and taxonomic classification.</title>
        <authorList>
            <person name="Goeker M."/>
        </authorList>
    </citation>
    <scope>NUCLEOTIDE SEQUENCE [LARGE SCALE GENOMIC DNA]</scope>
    <source>
        <strain evidence="1 2">DSM 28650</strain>
    </source>
</reference>
<accession>A0ABS4K069</accession>
<evidence type="ECO:0008006" key="3">
    <source>
        <dbReference type="Google" id="ProtNLM"/>
    </source>
</evidence>
<name>A0ABS4K069_9CLOT</name>
<keyword evidence="2" id="KW-1185">Reference proteome</keyword>
<comment type="caution">
    <text evidence="1">The sequence shown here is derived from an EMBL/GenBank/DDBJ whole genome shotgun (WGS) entry which is preliminary data.</text>
</comment>
<evidence type="ECO:0000313" key="2">
    <source>
        <dbReference type="Proteomes" id="UP001519308"/>
    </source>
</evidence>
<gene>
    <name evidence="1" type="ORF">J2Z44_000955</name>
</gene>
<sequence length="785" mass="89161">MRKIAKVVLYLSIFILFKVNYNVKALENQYTLPHVTLENYRQFKFEFEEKVKVSSITGDNVYVNMMDNITWDLSSSSLKSFCGDQQFNIYSESGEVGSTVYVETTKNKLTDIGFNENVLYTISFRNVKNLYDEYLYTTSSQLLFKDTEGPYLKNINVVYDSDNLSSDRKLRLLFNEPVNSYEYEGYKSKGFMIYIDGIPVKYKDTEGLNSSLSVKEQSTLDINLESNLFRNDTIHIVEVVGSQDLSGNLQKEGILKYEFKIDEPQVNYQPMEVPKVNSINQIEDNVLKVSFSGKNVVPVNNEDTVVIIQYGVYKEGNGDFGIPSFEDLHIRGADVEVKDGYWLVRFNADKNMSNNTFSFFQQNTVIREVTVKNYKSIYKNSMEEDLYKGNTESRVVNFIRDTKAPKIDNKAIVNEKMYDFENGMIKIPFYDEPFNGSIQKGPTGLIAISSITIEGITKEVILDVSDDRVKISNNNSIVIDLKQTNLTDYRGYLLEGSDYIVNFQAGSIRDGNDYLGKQFNINSIGNNIAPITVPKQVGIDLEGEVPQTTKAFIQSGRDLQLGINGQVSNIDYNPYKIGTIAWMRNNPRAIVVRFHGNPLPESALNKSNYIINGSPLSETSLINYYEEDIDTRTSGKERFTVIYLGENTINATGTYSIQVRGITNNKGKRMMPINDAISLVDNTGATLKSYKLIGSRDIELVFDEAIEFFNNSAEYRAMAVSNFEVMVNGSKFSVEDVYISANTIRLHLAEIVNDFNSFISVRVVEDYDGNIYITDKEKNYLINTK</sequence>
<dbReference type="RefSeq" id="WP_021283130.1">
    <property type="nucleotide sequence ID" value="NZ_JAGGLL010000005.1"/>
</dbReference>
<protein>
    <recommendedName>
        <fullName evidence="3">SbsA Ig-like domain-containing protein</fullName>
    </recommendedName>
</protein>
<dbReference type="Proteomes" id="UP001519308">
    <property type="component" value="Unassembled WGS sequence"/>
</dbReference>